<keyword evidence="1" id="KW-0472">Membrane</keyword>
<reference evidence="7" key="1">
    <citation type="submission" date="2018-02" db="EMBL/GenBank/DDBJ databases">
        <authorList>
            <person name="Moore K."/>
            <person name="Momper L."/>
        </authorList>
    </citation>
    <scope>NUCLEOTIDE SEQUENCE [LARGE SCALE GENOMIC DNA]</scope>
    <source>
        <strain evidence="7">ULC18</strain>
    </source>
</reference>
<accession>A0A2T1ER98</accession>
<keyword evidence="1" id="KW-0812">Transmembrane</keyword>
<dbReference type="InterPro" id="IPR052155">
    <property type="entry name" value="Biofilm_reg_signaling"/>
</dbReference>
<feature type="domain" description="PAC" evidence="3">
    <location>
        <begin position="393"/>
        <end position="445"/>
    </location>
</feature>
<dbReference type="Gene3D" id="3.30.450.20">
    <property type="entry name" value="PAS domain"/>
    <property type="match status" value="2"/>
</dbReference>
<dbReference type="SUPFAM" id="SSF55073">
    <property type="entry name" value="Nucleotide cyclase"/>
    <property type="match status" value="1"/>
</dbReference>
<dbReference type="InterPro" id="IPR000700">
    <property type="entry name" value="PAS-assoc_C"/>
</dbReference>
<feature type="domain" description="GGDEF" evidence="5">
    <location>
        <begin position="607"/>
        <end position="740"/>
    </location>
</feature>
<evidence type="ECO:0000259" key="2">
    <source>
        <dbReference type="PROSITE" id="PS50112"/>
    </source>
</evidence>
<dbReference type="CDD" id="cd00130">
    <property type="entry name" value="PAS"/>
    <property type="match status" value="2"/>
</dbReference>
<dbReference type="PANTHER" id="PTHR44757">
    <property type="entry name" value="DIGUANYLATE CYCLASE DGCP"/>
    <property type="match status" value="1"/>
</dbReference>
<reference evidence="6 7" key="2">
    <citation type="submission" date="2018-03" db="EMBL/GenBank/DDBJ databases">
        <title>The ancient ancestry and fast evolution of plastids.</title>
        <authorList>
            <person name="Moore K.R."/>
            <person name="Magnabosco C."/>
            <person name="Momper L."/>
            <person name="Gold D.A."/>
            <person name="Bosak T."/>
            <person name="Fournier G.P."/>
        </authorList>
    </citation>
    <scope>NUCLEOTIDE SEQUENCE [LARGE SCALE GENOMIC DNA]</scope>
    <source>
        <strain evidence="6 7">ULC18</strain>
    </source>
</reference>
<dbReference type="InterPro" id="IPR000014">
    <property type="entry name" value="PAS"/>
</dbReference>
<evidence type="ECO:0008006" key="8">
    <source>
        <dbReference type="Google" id="ProtNLM"/>
    </source>
</evidence>
<dbReference type="PROSITE" id="PS50883">
    <property type="entry name" value="EAL"/>
    <property type="match status" value="1"/>
</dbReference>
<dbReference type="InterPro" id="IPR001610">
    <property type="entry name" value="PAC"/>
</dbReference>
<dbReference type="InterPro" id="IPR035919">
    <property type="entry name" value="EAL_sf"/>
</dbReference>
<comment type="caution">
    <text evidence="6">The sequence shown here is derived from an EMBL/GenBank/DDBJ whole genome shotgun (WGS) entry which is preliminary data.</text>
</comment>
<evidence type="ECO:0000256" key="1">
    <source>
        <dbReference type="SAM" id="Phobius"/>
    </source>
</evidence>
<dbReference type="InterPro" id="IPR001633">
    <property type="entry name" value="EAL_dom"/>
</dbReference>
<dbReference type="FunFam" id="3.30.70.270:FF:000001">
    <property type="entry name" value="Diguanylate cyclase domain protein"/>
    <property type="match status" value="1"/>
</dbReference>
<sequence>MTMPLSKKTLVVISLALTGILATLYTASYHILIANSKEAESHSTRQSIIGVLNVLAQTEDDFSARFADWSSWDDTYTFIQDRNTNYIKSNLVPGTLMNLKVDLALFMQPSGHIVFGTGFDRQTKQLLPVPIELLNQINPQTHLLQQTLAGANQTGIILLPKGPMLLTVRPILTSEGKGPIRGAVIFGRYLDAQAIRQLADMTQFPLSLQPLNVPTLPADFQRVRSSLTAQTLIAEQPLSEQVIGGYALISDLARQPALVLRVDIPRKIYLQGQQSIRYLTLTLVVIGVLGGGMILLLIQKLAFYLLEQQRTEIALQQAEEKYHSIFERTVTGIFQATPEGRYLSVNPALAEIYGYDSPDDLITGLTDIEQQLYVSCQRRKEFMALLERQPALTKFESQIYRKDGSVIWITETASVVRDEHKRVLYYEGFVSDITETKQIETALRESEERYALAIQGTNDGLWDWNLQLNRIFFSSRWKAMLGYEDSEIDHSPDDWLSRIHPEDVLRVNQEIATYVEGLSTQFESEHRMRHKEGHYLWVLSQGFAVRVAEGKAMRLVGSQTDITERKRAEEQLLHDALHDALTGLPNRVLFMDRLGHAIQLSKRRENYCFAVLFLDLDRFKVINDSLGHMVGDQLLIEITQRLSPCLRSSDTFARLGGDEFVILLEDIQDDNLATDVAERIQQELKQPFKLQGHEVFATASIGIIFSTASYERPEDLLRDADTAMYRAKGLGRARHQVFDPSMHEHAMALLHIENDLRRAIEQQEFQLHYQPIISLRNNRINGFEALVRWQHPTRGSM</sequence>
<dbReference type="CDD" id="cd01949">
    <property type="entry name" value="GGDEF"/>
    <property type="match status" value="1"/>
</dbReference>
<dbReference type="Gene3D" id="3.20.20.450">
    <property type="entry name" value="EAL domain"/>
    <property type="match status" value="1"/>
</dbReference>
<dbReference type="Pfam" id="PF00990">
    <property type="entry name" value="GGDEF"/>
    <property type="match status" value="1"/>
</dbReference>
<feature type="domain" description="PAS" evidence="2">
    <location>
        <begin position="446"/>
        <end position="518"/>
    </location>
</feature>
<dbReference type="SUPFAM" id="SSF141868">
    <property type="entry name" value="EAL domain-like"/>
    <property type="match status" value="1"/>
</dbReference>
<gene>
    <name evidence="6" type="ORF">C7B82_01300</name>
</gene>
<proteinExistence type="predicted"/>
<dbReference type="NCBIfam" id="TIGR00229">
    <property type="entry name" value="sensory_box"/>
    <property type="match status" value="2"/>
</dbReference>
<dbReference type="PROSITE" id="PS50113">
    <property type="entry name" value="PAC"/>
    <property type="match status" value="2"/>
</dbReference>
<evidence type="ECO:0000313" key="6">
    <source>
        <dbReference type="EMBL" id="PSB35259.1"/>
    </source>
</evidence>
<evidence type="ECO:0000313" key="7">
    <source>
        <dbReference type="Proteomes" id="UP000239576"/>
    </source>
</evidence>
<dbReference type="InterPro" id="IPR000160">
    <property type="entry name" value="GGDEF_dom"/>
</dbReference>
<dbReference type="Pfam" id="PF05228">
    <property type="entry name" value="CHASE4"/>
    <property type="match status" value="1"/>
</dbReference>
<dbReference type="Pfam" id="PF13426">
    <property type="entry name" value="PAS_9"/>
    <property type="match status" value="1"/>
</dbReference>
<dbReference type="NCBIfam" id="TIGR00254">
    <property type="entry name" value="GGDEF"/>
    <property type="match status" value="1"/>
</dbReference>
<dbReference type="InterPro" id="IPR043128">
    <property type="entry name" value="Rev_trsase/Diguanyl_cyclase"/>
</dbReference>
<dbReference type="AlphaFoldDB" id="A0A2T1ER98"/>
<keyword evidence="7" id="KW-1185">Reference proteome</keyword>
<feature type="domain" description="EAL" evidence="4">
    <location>
        <begin position="749"/>
        <end position="797"/>
    </location>
</feature>
<dbReference type="OrthoDB" id="543801at2"/>
<feature type="transmembrane region" description="Helical" evidence="1">
    <location>
        <begin position="276"/>
        <end position="298"/>
    </location>
</feature>
<keyword evidence="1" id="KW-1133">Transmembrane helix</keyword>
<dbReference type="InterPro" id="IPR029787">
    <property type="entry name" value="Nucleotide_cyclase"/>
</dbReference>
<dbReference type="InterPro" id="IPR013655">
    <property type="entry name" value="PAS_fold_3"/>
</dbReference>
<dbReference type="Pfam" id="PF00563">
    <property type="entry name" value="EAL"/>
    <property type="match status" value="1"/>
</dbReference>
<dbReference type="SMART" id="SM00091">
    <property type="entry name" value="PAS"/>
    <property type="match status" value="2"/>
</dbReference>
<protein>
    <recommendedName>
        <fullName evidence="8">Diguanylate cyclase</fullName>
    </recommendedName>
</protein>
<dbReference type="SMART" id="SM00086">
    <property type="entry name" value="PAC"/>
    <property type="match status" value="2"/>
</dbReference>
<dbReference type="PROSITE" id="PS50887">
    <property type="entry name" value="GGDEF"/>
    <property type="match status" value="1"/>
</dbReference>
<organism evidence="6 7">
    <name type="scientific">Stenomitos frigidus ULC18</name>
    <dbReference type="NCBI Taxonomy" id="2107698"/>
    <lineage>
        <taxon>Bacteria</taxon>
        <taxon>Bacillati</taxon>
        <taxon>Cyanobacteriota</taxon>
        <taxon>Cyanophyceae</taxon>
        <taxon>Leptolyngbyales</taxon>
        <taxon>Leptolyngbyaceae</taxon>
        <taxon>Stenomitos</taxon>
    </lineage>
</organism>
<dbReference type="InterPro" id="IPR035965">
    <property type="entry name" value="PAS-like_dom_sf"/>
</dbReference>
<dbReference type="RefSeq" id="WP_106254503.1">
    <property type="nucleotide sequence ID" value="NZ_PVWK01000009.1"/>
</dbReference>
<name>A0A2T1ER98_9CYAN</name>
<dbReference type="SUPFAM" id="SSF55785">
    <property type="entry name" value="PYP-like sensor domain (PAS domain)"/>
    <property type="match status" value="2"/>
</dbReference>
<evidence type="ECO:0000259" key="3">
    <source>
        <dbReference type="PROSITE" id="PS50113"/>
    </source>
</evidence>
<dbReference type="PANTHER" id="PTHR44757:SF2">
    <property type="entry name" value="BIOFILM ARCHITECTURE MAINTENANCE PROTEIN MBAA"/>
    <property type="match status" value="1"/>
</dbReference>
<feature type="domain" description="PAC" evidence="3">
    <location>
        <begin position="522"/>
        <end position="574"/>
    </location>
</feature>
<dbReference type="InterPro" id="IPR007892">
    <property type="entry name" value="CHASE4"/>
</dbReference>
<dbReference type="Pfam" id="PF08447">
    <property type="entry name" value="PAS_3"/>
    <property type="match status" value="1"/>
</dbReference>
<feature type="domain" description="PAS" evidence="2">
    <location>
        <begin position="318"/>
        <end position="359"/>
    </location>
</feature>
<dbReference type="PROSITE" id="PS50112">
    <property type="entry name" value="PAS"/>
    <property type="match status" value="2"/>
</dbReference>
<dbReference type="Proteomes" id="UP000239576">
    <property type="component" value="Unassembled WGS sequence"/>
</dbReference>
<dbReference type="SMART" id="SM00267">
    <property type="entry name" value="GGDEF"/>
    <property type="match status" value="1"/>
</dbReference>
<dbReference type="EMBL" id="PVWK01000009">
    <property type="protein sequence ID" value="PSB35259.1"/>
    <property type="molecule type" value="Genomic_DNA"/>
</dbReference>
<dbReference type="Gene3D" id="3.30.70.270">
    <property type="match status" value="1"/>
</dbReference>
<evidence type="ECO:0000259" key="4">
    <source>
        <dbReference type="PROSITE" id="PS50883"/>
    </source>
</evidence>
<evidence type="ECO:0000259" key="5">
    <source>
        <dbReference type="PROSITE" id="PS50887"/>
    </source>
</evidence>